<gene>
    <name evidence="3" type="ORF">Rcae01_03427</name>
</gene>
<dbReference type="PANTHER" id="PTHR30093">
    <property type="entry name" value="GENERAL SECRETION PATHWAY PROTEIN G"/>
    <property type="match status" value="1"/>
</dbReference>
<dbReference type="EMBL" id="BAABRO010000007">
    <property type="protein sequence ID" value="GAA5507969.1"/>
    <property type="molecule type" value="Genomic_DNA"/>
</dbReference>
<evidence type="ECO:0000259" key="2">
    <source>
        <dbReference type="Pfam" id="PF07596"/>
    </source>
</evidence>
<name>A0ABP9VS28_9BACT</name>
<dbReference type="SUPFAM" id="SSF54523">
    <property type="entry name" value="Pili subunits"/>
    <property type="match status" value="1"/>
</dbReference>
<feature type="signal peptide" evidence="1">
    <location>
        <begin position="1"/>
        <end position="21"/>
    </location>
</feature>
<reference evidence="3 4" key="1">
    <citation type="submission" date="2024-02" db="EMBL/GenBank/DDBJ databases">
        <title>Rhodopirellula caenicola NBRC 110016.</title>
        <authorList>
            <person name="Ichikawa N."/>
            <person name="Katano-Makiyama Y."/>
            <person name="Hidaka K."/>
        </authorList>
    </citation>
    <scope>NUCLEOTIDE SEQUENCE [LARGE SCALE GENOMIC DNA]</scope>
    <source>
        <strain evidence="3 4">NBRC 110016</strain>
    </source>
</reference>
<evidence type="ECO:0000256" key="1">
    <source>
        <dbReference type="SAM" id="SignalP"/>
    </source>
</evidence>
<evidence type="ECO:0000313" key="4">
    <source>
        <dbReference type="Proteomes" id="UP001416858"/>
    </source>
</evidence>
<dbReference type="Pfam" id="PF07596">
    <property type="entry name" value="SBP_bac_10"/>
    <property type="match status" value="1"/>
</dbReference>
<accession>A0ABP9VS28</accession>
<dbReference type="RefSeq" id="WP_345684805.1">
    <property type="nucleotide sequence ID" value="NZ_BAABRO010000007.1"/>
</dbReference>
<sequence length="502" mass="54855">MFNPKWIAVVLFTTLPLTSTAQENSVASQKGYPAGAVMHDTILAAHLDLTQIDVPATKQLMSQFGGPGESPLVALAEGLTSTLRDAGVTDLYFTVPGRVLLQGGVCIIAPCDNKESVEKALSRRLDSASLPFEFRVVKTDHAVVVCPVAMASDFQDNKLDANADERPEFNAGRQSMAHFPHQTVVSLPEDIREELANLWPEKLGDHDPTGFSPSRWIASARWITIGWSLPPKTAFELRIQSVDPAGAVACEQEMSKLLKAIPPGLPRPTLSVDGASVVIKADPEKLQAFLAPMVKQAQQDAHRQQTMNNFKRLALAMHNFHDNHGFLPGKYTVDAKGRPLLSWRVALLPYLEQAPLYAKFKLDEPWDSEHNRPLAEQMPKVFGIAGDDLPAGKSRIRLPVIEGGLWSGEGPPRTLRDITDGTSATVWIATAPKSAVVAWTKPDDWELDEAKLKEQFFGDQPYAVSGYADGSVHVLTPAIADKTLKALLTMAGREVVQQDDVK</sequence>
<organism evidence="3 4">
    <name type="scientific">Novipirellula caenicola</name>
    <dbReference type="NCBI Taxonomy" id="1536901"/>
    <lineage>
        <taxon>Bacteria</taxon>
        <taxon>Pseudomonadati</taxon>
        <taxon>Planctomycetota</taxon>
        <taxon>Planctomycetia</taxon>
        <taxon>Pirellulales</taxon>
        <taxon>Pirellulaceae</taxon>
        <taxon>Novipirellula</taxon>
    </lineage>
</organism>
<keyword evidence="1" id="KW-0732">Signal</keyword>
<dbReference type="PANTHER" id="PTHR30093:SF2">
    <property type="entry name" value="TYPE II SECRETION SYSTEM PROTEIN H"/>
    <property type="match status" value="1"/>
</dbReference>
<dbReference type="InterPro" id="IPR011453">
    <property type="entry name" value="DUF1559"/>
</dbReference>
<protein>
    <recommendedName>
        <fullName evidence="2">DUF1559 domain-containing protein</fullName>
    </recommendedName>
</protein>
<dbReference type="Proteomes" id="UP001416858">
    <property type="component" value="Unassembled WGS sequence"/>
</dbReference>
<proteinExistence type="predicted"/>
<dbReference type="InterPro" id="IPR045584">
    <property type="entry name" value="Pilin-like"/>
</dbReference>
<comment type="caution">
    <text evidence="3">The sequence shown here is derived from an EMBL/GenBank/DDBJ whole genome shotgun (WGS) entry which is preliminary data.</text>
</comment>
<keyword evidence="4" id="KW-1185">Reference proteome</keyword>
<feature type="chain" id="PRO_5045786120" description="DUF1559 domain-containing protein" evidence="1">
    <location>
        <begin position="22"/>
        <end position="502"/>
    </location>
</feature>
<feature type="domain" description="DUF1559" evidence="2">
    <location>
        <begin position="296"/>
        <end position="378"/>
    </location>
</feature>
<evidence type="ECO:0000313" key="3">
    <source>
        <dbReference type="EMBL" id="GAA5507969.1"/>
    </source>
</evidence>